<dbReference type="RefSeq" id="WP_170031922.1">
    <property type="nucleotide sequence ID" value="NZ_JABDTL010000001.1"/>
</dbReference>
<evidence type="ECO:0000256" key="6">
    <source>
        <dbReference type="SAM" id="SignalP"/>
    </source>
</evidence>
<evidence type="ECO:0000259" key="7">
    <source>
        <dbReference type="Pfam" id="PF07980"/>
    </source>
</evidence>
<comment type="similarity">
    <text evidence="2">Belongs to the SusD family.</text>
</comment>
<evidence type="ECO:0000256" key="1">
    <source>
        <dbReference type="ARBA" id="ARBA00004442"/>
    </source>
</evidence>
<keyword evidence="10" id="KW-1185">Reference proteome</keyword>
<evidence type="ECO:0000259" key="8">
    <source>
        <dbReference type="Pfam" id="PF14322"/>
    </source>
</evidence>
<comment type="subcellular location">
    <subcellularLocation>
        <location evidence="1">Cell outer membrane</location>
    </subcellularLocation>
</comment>
<evidence type="ECO:0000313" key="9">
    <source>
        <dbReference type="EMBL" id="MBB6069106.1"/>
    </source>
</evidence>
<sequence length="537" mass="58171">MLKRFAAFVAAPLLLGMTACSDDFLAEVPQDFIGPGNFYKNADDALAAVNGVYASFNAPQGYGSDDYMGRNFYMLVEYPGEAITSRYGATHDRGSLDAYNYTAEHVYLPTVWGAAYSAIGAANSVTSNVPGIDMDAALRDRIVGEARFLRAVHYFNLVRLFGDVPLRLEEVRTLNDLAIPRTPVAQVYAAIIEDLQFAAEHLPATYAGVSGNNTGRATSGAAHALLAKVHLQYAGVHGGGAASWTAAANEAKTVMDGGRYQLLPDFARVFALDNENNAEIIFAIQNTRVTGQGGRLAQHVAPIGSGLSGANAGGVSFYSEWPFYRDWSDTDKRKAATWLTSYTHPTRGALTWSRTMTATQQTNYGTPGGGPSPRKYLDPQALTGAGEETDYILLRYADILLARAEALNELQGPTGDAFDAVDAVRLRAGLGRLPRTMNQSQLRDAIQIERRYELVLEGHAFFDMQRHWEWSKARVQANIQAGKTVANGGQNLNASPWGNSVPKVGANNGNIEDRYKFYPVPAAALATNPQLVQTPGW</sequence>
<dbReference type="Pfam" id="PF07980">
    <property type="entry name" value="SusD_RagB"/>
    <property type="match status" value="1"/>
</dbReference>
<dbReference type="Pfam" id="PF14322">
    <property type="entry name" value="SusD-like_3"/>
    <property type="match status" value="1"/>
</dbReference>
<evidence type="ECO:0000256" key="2">
    <source>
        <dbReference type="ARBA" id="ARBA00006275"/>
    </source>
</evidence>
<dbReference type="InterPro" id="IPR033985">
    <property type="entry name" value="SusD-like_N"/>
</dbReference>
<protein>
    <recommendedName>
        <fullName evidence="11">RagB/SusD family nutrient uptake outer membrane protein</fullName>
    </recommendedName>
</protein>
<dbReference type="EMBL" id="JACHIA010000001">
    <property type="protein sequence ID" value="MBB6069106.1"/>
    <property type="molecule type" value="Genomic_DNA"/>
</dbReference>
<feature type="chain" id="PRO_5032723496" description="RagB/SusD family nutrient uptake outer membrane protein" evidence="6">
    <location>
        <begin position="22"/>
        <end position="537"/>
    </location>
</feature>
<dbReference type="InterPro" id="IPR011990">
    <property type="entry name" value="TPR-like_helical_dom_sf"/>
</dbReference>
<name>A0A841GWZ5_9BACT</name>
<keyword evidence="5" id="KW-0998">Cell outer membrane</keyword>
<reference evidence="9 10" key="1">
    <citation type="submission" date="2020-08" db="EMBL/GenBank/DDBJ databases">
        <title>Genomic Encyclopedia of Type Strains, Phase IV (KMG-IV): sequencing the most valuable type-strain genomes for metagenomic binning, comparative biology and taxonomic classification.</title>
        <authorList>
            <person name="Goeker M."/>
        </authorList>
    </citation>
    <scope>NUCLEOTIDE SEQUENCE [LARGE SCALE GENOMIC DNA]</scope>
    <source>
        <strain evidence="9 10">DSM 29007</strain>
    </source>
</reference>
<dbReference type="CDD" id="cd08977">
    <property type="entry name" value="SusD"/>
    <property type="match status" value="1"/>
</dbReference>
<feature type="signal peptide" evidence="6">
    <location>
        <begin position="1"/>
        <end position="21"/>
    </location>
</feature>
<organism evidence="9 10">
    <name type="scientific">Longimicrobium terrae</name>
    <dbReference type="NCBI Taxonomy" id="1639882"/>
    <lineage>
        <taxon>Bacteria</taxon>
        <taxon>Pseudomonadati</taxon>
        <taxon>Gemmatimonadota</taxon>
        <taxon>Longimicrobiia</taxon>
        <taxon>Longimicrobiales</taxon>
        <taxon>Longimicrobiaceae</taxon>
        <taxon>Longimicrobium</taxon>
    </lineage>
</organism>
<dbReference type="GO" id="GO:0009279">
    <property type="term" value="C:cell outer membrane"/>
    <property type="evidence" value="ECO:0007669"/>
    <property type="project" value="UniProtKB-SubCell"/>
</dbReference>
<dbReference type="Gene3D" id="1.25.40.390">
    <property type="match status" value="1"/>
</dbReference>
<evidence type="ECO:0000256" key="4">
    <source>
        <dbReference type="ARBA" id="ARBA00023136"/>
    </source>
</evidence>
<evidence type="ECO:0000313" key="10">
    <source>
        <dbReference type="Proteomes" id="UP000582837"/>
    </source>
</evidence>
<feature type="domain" description="RagB/SusD" evidence="7">
    <location>
        <begin position="323"/>
        <end position="537"/>
    </location>
</feature>
<gene>
    <name evidence="9" type="ORF">HNQ61_000717</name>
</gene>
<keyword evidence="4" id="KW-0472">Membrane</keyword>
<evidence type="ECO:0008006" key="11">
    <source>
        <dbReference type="Google" id="ProtNLM"/>
    </source>
</evidence>
<dbReference type="InterPro" id="IPR012944">
    <property type="entry name" value="SusD_RagB_dom"/>
</dbReference>
<dbReference type="SUPFAM" id="SSF48452">
    <property type="entry name" value="TPR-like"/>
    <property type="match status" value="1"/>
</dbReference>
<proteinExistence type="inferred from homology"/>
<keyword evidence="3 6" id="KW-0732">Signal</keyword>
<feature type="domain" description="SusD-like N-terminal" evidence="8">
    <location>
        <begin position="99"/>
        <end position="231"/>
    </location>
</feature>
<dbReference type="Proteomes" id="UP000582837">
    <property type="component" value="Unassembled WGS sequence"/>
</dbReference>
<evidence type="ECO:0000256" key="5">
    <source>
        <dbReference type="ARBA" id="ARBA00023237"/>
    </source>
</evidence>
<comment type="caution">
    <text evidence="9">The sequence shown here is derived from an EMBL/GenBank/DDBJ whole genome shotgun (WGS) entry which is preliminary data.</text>
</comment>
<accession>A0A841GWZ5</accession>
<dbReference type="PROSITE" id="PS51257">
    <property type="entry name" value="PROKAR_LIPOPROTEIN"/>
    <property type="match status" value="1"/>
</dbReference>
<evidence type="ECO:0000256" key="3">
    <source>
        <dbReference type="ARBA" id="ARBA00022729"/>
    </source>
</evidence>
<dbReference type="AlphaFoldDB" id="A0A841GWZ5"/>